<evidence type="ECO:0000256" key="7">
    <source>
        <dbReference type="ARBA" id="ARBA00022840"/>
    </source>
</evidence>
<dbReference type="GO" id="GO:0005524">
    <property type="term" value="F:ATP binding"/>
    <property type="evidence" value="ECO:0007669"/>
    <property type="project" value="UniProtKB-KW"/>
</dbReference>
<dbReference type="SMART" id="SM00387">
    <property type="entry name" value="HATPase_c"/>
    <property type="match status" value="1"/>
</dbReference>
<dbReference type="Proteomes" id="UP000598146">
    <property type="component" value="Unassembled WGS sequence"/>
</dbReference>
<keyword evidence="5" id="KW-0547">Nucleotide-binding</keyword>
<dbReference type="InterPro" id="IPR050482">
    <property type="entry name" value="Sensor_HK_TwoCompSys"/>
</dbReference>
<dbReference type="InterPro" id="IPR011712">
    <property type="entry name" value="Sig_transdc_His_kin_sub3_dim/P"/>
</dbReference>
<feature type="transmembrane region" description="Helical" evidence="9">
    <location>
        <begin position="117"/>
        <end position="136"/>
    </location>
</feature>
<protein>
    <recommendedName>
        <fullName evidence="2">histidine kinase</fullName>
        <ecNumber evidence="2">2.7.13.3</ecNumber>
    </recommendedName>
</protein>
<keyword evidence="8" id="KW-0902">Two-component regulatory system</keyword>
<dbReference type="PANTHER" id="PTHR24421">
    <property type="entry name" value="NITRATE/NITRITE SENSOR PROTEIN NARX-RELATED"/>
    <property type="match status" value="1"/>
</dbReference>
<dbReference type="Gene3D" id="3.30.565.10">
    <property type="entry name" value="Histidine kinase-like ATPase, C-terminal domain"/>
    <property type="match status" value="1"/>
</dbReference>
<comment type="caution">
    <text evidence="11">The sequence shown here is derived from an EMBL/GenBank/DDBJ whole genome shotgun (WGS) entry which is preliminary data.</text>
</comment>
<evidence type="ECO:0000256" key="4">
    <source>
        <dbReference type="ARBA" id="ARBA00022679"/>
    </source>
</evidence>
<evidence type="ECO:0000313" key="12">
    <source>
        <dbReference type="Proteomes" id="UP000598146"/>
    </source>
</evidence>
<dbReference type="InterPro" id="IPR055558">
    <property type="entry name" value="DUF7134"/>
</dbReference>
<dbReference type="InterPro" id="IPR003594">
    <property type="entry name" value="HATPase_dom"/>
</dbReference>
<organism evidence="11 12">
    <name type="scientific">Actinoplanes aureus</name>
    <dbReference type="NCBI Taxonomy" id="2792083"/>
    <lineage>
        <taxon>Bacteria</taxon>
        <taxon>Bacillati</taxon>
        <taxon>Actinomycetota</taxon>
        <taxon>Actinomycetes</taxon>
        <taxon>Micromonosporales</taxon>
        <taxon>Micromonosporaceae</taxon>
        <taxon>Actinoplanes</taxon>
    </lineage>
</organism>
<evidence type="ECO:0000256" key="6">
    <source>
        <dbReference type="ARBA" id="ARBA00022777"/>
    </source>
</evidence>
<evidence type="ECO:0000313" key="11">
    <source>
        <dbReference type="EMBL" id="MBG0564768.1"/>
    </source>
</evidence>
<keyword evidence="7" id="KW-0067">ATP-binding</keyword>
<keyword evidence="9" id="KW-0812">Transmembrane</keyword>
<dbReference type="GO" id="GO:0000155">
    <property type="term" value="F:phosphorelay sensor kinase activity"/>
    <property type="evidence" value="ECO:0007669"/>
    <property type="project" value="InterPro"/>
</dbReference>
<dbReference type="CDD" id="cd16917">
    <property type="entry name" value="HATPase_UhpB-NarQ-NarX-like"/>
    <property type="match status" value="1"/>
</dbReference>
<evidence type="ECO:0000256" key="8">
    <source>
        <dbReference type="ARBA" id="ARBA00023012"/>
    </source>
</evidence>
<keyword evidence="6 11" id="KW-0418">Kinase</keyword>
<keyword evidence="4" id="KW-0808">Transferase</keyword>
<dbReference type="EC" id="2.7.13.3" evidence="2"/>
<evidence type="ECO:0000256" key="3">
    <source>
        <dbReference type="ARBA" id="ARBA00022553"/>
    </source>
</evidence>
<feature type="domain" description="Histidine kinase/HSP90-like ATPase" evidence="10">
    <location>
        <begin position="293"/>
        <end position="383"/>
    </location>
</feature>
<reference evidence="11" key="1">
    <citation type="submission" date="2020-11" db="EMBL/GenBank/DDBJ databases">
        <title>Isolation and identification of active actinomycetes.</title>
        <authorList>
            <person name="Sun X."/>
        </authorList>
    </citation>
    <scope>NUCLEOTIDE SEQUENCE</scope>
    <source>
        <strain evidence="11">NEAU-A11</strain>
    </source>
</reference>
<dbReference type="GO" id="GO:0046983">
    <property type="term" value="F:protein dimerization activity"/>
    <property type="evidence" value="ECO:0007669"/>
    <property type="project" value="InterPro"/>
</dbReference>
<dbReference type="GO" id="GO:0016020">
    <property type="term" value="C:membrane"/>
    <property type="evidence" value="ECO:0007669"/>
    <property type="project" value="InterPro"/>
</dbReference>
<evidence type="ECO:0000259" key="10">
    <source>
        <dbReference type="SMART" id="SM00387"/>
    </source>
</evidence>
<dbReference type="Pfam" id="PF07730">
    <property type="entry name" value="HisKA_3"/>
    <property type="match status" value="1"/>
</dbReference>
<accession>A0A931CEL5</accession>
<feature type="transmembrane region" description="Helical" evidence="9">
    <location>
        <begin position="156"/>
        <end position="174"/>
    </location>
</feature>
<dbReference type="EMBL" id="JADQTO010000012">
    <property type="protein sequence ID" value="MBG0564768.1"/>
    <property type="molecule type" value="Genomic_DNA"/>
</dbReference>
<dbReference type="InterPro" id="IPR036890">
    <property type="entry name" value="HATPase_C_sf"/>
</dbReference>
<keyword evidence="3" id="KW-0597">Phosphoprotein</keyword>
<dbReference type="Pfam" id="PF23539">
    <property type="entry name" value="DUF7134"/>
    <property type="match status" value="1"/>
</dbReference>
<keyword evidence="12" id="KW-1185">Reference proteome</keyword>
<dbReference type="AlphaFoldDB" id="A0A931CEL5"/>
<proteinExistence type="predicted"/>
<evidence type="ECO:0000256" key="2">
    <source>
        <dbReference type="ARBA" id="ARBA00012438"/>
    </source>
</evidence>
<name>A0A931CEL5_9ACTN</name>
<keyword evidence="9" id="KW-1133">Transmembrane helix</keyword>
<dbReference type="Pfam" id="PF02518">
    <property type="entry name" value="HATPase_c"/>
    <property type="match status" value="1"/>
</dbReference>
<dbReference type="Gene3D" id="1.20.5.1930">
    <property type="match status" value="1"/>
</dbReference>
<dbReference type="RefSeq" id="WP_196416546.1">
    <property type="nucleotide sequence ID" value="NZ_JADQTO010000012.1"/>
</dbReference>
<dbReference type="SUPFAM" id="SSF55874">
    <property type="entry name" value="ATPase domain of HSP90 chaperone/DNA topoisomerase II/histidine kinase"/>
    <property type="match status" value="1"/>
</dbReference>
<dbReference type="PANTHER" id="PTHR24421:SF10">
    <property type="entry name" value="NITRATE_NITRITE SENSOR PROTEIN NARQ"/>
    <property type="match status" value="1"/>
</dbReference>
<evidence type="ECO:0000256" key="9">
    <source>
        <dbReference type="SAM" id="Phobius"/>
    </source>
</evidence>
<comment type="catalytic activity">
    <reaction evidence="1">
        <text>ATP + protein L-histidine = ADP + protein N-phospho-L-histidine.</text>
        <dbReference type="EC" id="2.7.13.3"/>
    </reaction>
</comment>
<feature type="transmembrane region" description="Helical" evidence="9">
    <location>
        <begin position="77"/>
        <end position="105"/>
    </location>
</feature>
<sequence>MYRIGPWAEAVRLRHDYGEVVVFGRWALIAADVPVAAAIMAAVVLMRPVSGWWVWLLAALLGLPLAARRRWPVPVLAVALAATAATVLVGVGADVSVYAVAVALYPVVLTSARNWPLGVALAAVLVPGLADALTTGLPLVPARDHVESFSTSPVTVAAYSTAVIAGTWALAWTVRTRRGHAAQVAELRTARAVAEERLRIARDVHDVVGHNLSLIAMKAAVANHLEADREAALQTIEQVSRSALDDVRAVLGGLRESGDPAGTVDVDRLVEQTRAAGIAVTVDNADLSGVPAGMRVVVHRILQEALTNVRRHARATHCRITVAVTSGALTLTVADDGPASAGHPPGHGLLGMRERVALHGGDLTAGPEPDGGFAVRVALPLPA</sequence>
<evidence type="ECO:0000256" key="5">
    <source>
        <dbReference type="ARBA" id="ARBA00022741"/>
    </source>
</evidence>
<gene>
    <name evidence="11" type="ORF">I4J89_25285</name>
</gene>
<evidence type="ECO:0000256" key="1">
    <source>
        <dbReference type="ARBA" id="ARBA00000085"/>
    </source>
</evidence>
<keyword evidence="9" id="KW-0472">Membrane</keyword>
<feature type="transmembrane region" description="Helical" evidence="9">
    <location>
        <begin position="52"/>
        <end position="71"/>
    </location>
</feature>
<feature type="transmembrane region" description="Helical" evidence="9">
    <location>
        <begin position="23"/>
        <end position="45"/>
    </location>
</feature>